<evidence type="ECO:0000313" key="3">
    <source>
        <dbReference type="Proteomes" id="UP000789572"/>
    </source>
</evidence>
<dbReference type="OrthoDB" id="10346958at2759"/>
<comment type="caution">
    <text evidence="2">The sequence shown here is derived from an EMBL/GenBank/DDBJ whole genome shotgun (WGS) entry which is preliminary data.</text>
</comment>
<reference evidence="2" key="1">
    <citation type="submission" date="2021-06" db="EMBL/GenBank/DDBJ databases">
        <authorList>
            <person name="Kallberg Y."/>
            <person name="Tangrot J."/>
            <person name="Rosling A."/>
        </authorList>
    </citation>
    <scope>NUCLEOTIDE SEQUENCE</scope>
    <source>
        <strain evidence="2">IA702</strain>
    </source>
</reference>
<feature type="compositionally biased region" description="Polar residues" evidence="1">
    <location>
        <begin position="115"/>
        <end position="134"/>
    </location>
</feature>
<protein>
    <submittedName>
        <fullName evidence="2">9497_t:CDS:1</fullName>
    </submittedName>
</protein>
<feature type="compositionally biased region" description="Low complexity" evidence="1">
    <location>
        <begin position="9"/>
        <end position="22"/>
    </location>
</feature>
<name>A0A9N9G0C5_9GLOM</name>
<organism evidence="2 3">
    <name type="scientific">Paraglomus occultum</name>
    <dbReference type="NCBI Taxonomy" id="144539"/>
    <lineage>
        <taxon>Eukaryota</taxon>
        <taxon>Fungi</taxon>
        <taxon>Fungi incertae sedis</taxon>
        <taxon>Mucoromycota</taxon>
        <taxon>Glomeromycotina</taxon>
        <taxon>Glomeromycetes</taxon>
        <taxon>Paraglomerales</taxon>
        <taxon>Paraglomeraceae</taxon>
        <taxon>Paraglomus</taxon>
    </lineage>
</organism>
<dbReference type="Proteomes" id="UP000789572">
    <property type="component" value="Unassembled WGS sequence"/>
</dbReference>
<feature type="compositionally biased region" description="Basic and acidic residues" evidence="1">
    <location>
        <begin position="61"/>
        <end position="81"/>
    </location>
</feature>
<dbReference type="AlphaFoldDB" id="A0A9N9G0C5"/>
<accession>A0A9N9G0C5</accession>
<proteinExistence type="predicted"/>
<evidence type="ECO:0000256" key="1">
    <source>
        <dbReference type="SAM" id="MobiDB-lite"/>
    </source>
</evidence>
<keyword evidence="3" id="KW-1185">Reference proteome</keyword>
<feature type="region of interest" description="Disordered" evidence="1">
    <location>
        <begin position="1"/>
        <end position="143"/>
    </location>
</feature>
<dbReference type="EMBL" id="CAJVPJ010000976">
    <property type="protein sequence ID" value="CAG8568696.1"/>
    <property type="molecule type" value="Genomic_DNA"/>
</dbReference>
<evidence type="ECO:0000313" key="2">
    <source>
        <dbReference type="EMBL" id="CAG8568696.1"/>
    </source>
</evidence>
<gene>
    <name evidence="2" type="ORF">POCULU_LOCUS5880</name>
</gene>
<sequence length="205" mass="23034">MVIKRKRPSNSQTTPSSTNQSTDGNDDVLKSDKRGRRKKNDGEYESGSKSTRGSGNGNTKRKSDSIKLKFKVYKPEEHEYIDSPDYAGEEDESVISESLDPADPSDPDYYRTRKGQSQSREASHTTSAKNNPTSKKWKPRRWQVRKVELPTTGGGFVVPLWCMGGQFGSKVGTRNDDVDYFAIKASIRCRLRFSSGIRKLVLSTK</sequence>